<dbReference type="EMBL" id="QGKW02002005">
    <property type="protein sequence ID" value="KAF2543996.1"/>
    <property type="molecule type" value="Genomic_DNA"/>
</dbReference>
<accession>A0A8S9GI85</accession>
<sequence length="77" mass="8291">MDAQTFATQRNLDVDFPGTKENMAISISTGIGSEDSLRRLCSMCGGVAATVEGDENSSNGDFFFSRFRSVQNNDDSA</sequence>
<dbReference type="Proteomes" id="UP000712281">
    <property type="component" value="Unassembled WGS sequence"/>
</dbReference>
<organism evidence="1 2">
    <name type="scientific">Brassica cretica</name>
    <name type="common">Mustard</name>
    <dbReference type="NCBI Taxonomy" id="69181"/>
    <lineage>
        <taxon>Eukaryota</taxon>
        <taxon>Viridiplantae</taxon>
        <taxon>Streptophyta</taxon>
        <taxon>Embryophyta</taxon>
        <taxon>Tracheophyta</taxon>
        <taxon>Spermatophyta</taxon>
        <taxon>Magnoliopsida</taxon>
        <taxon>eudicotyledons</taxon>
        <taxon>Gunneridae</taxon>
        <taxon>Pentapetalae</taxon>
        <taxon>rosids</taxon>
        <taxon>malvids</taxon>
        <taxon>Brassicales</taxon>
        <taxon>Brassicaceae</taxon>
        <taxon>Brassiceae</taxon>
        <taxon>Brassica</taxon>
    </lineage>
</organism>
<gene>
    <name evidence="1" type="ORF">F2Q68_00031591</name>
</gene>
<protein>
    <submittedName>
        <fullName evidence="1">Uncharacterized protein</fullName>
    </submittedName>
</protein>
<name>A0A8S9GI85_BRACR</name>
<comment type="caution">
    <text evidence="1">The sequence shown here is derived from an EMBL/GenBank/DDBJ whole genome shotgun (WGS) entry which is preliminary data.</text>
</comment>
<proteinExistence type="predicted"/>
<reference evidence="1" key="1">
    <citation type="submission" date="2019-12" db="EMBL/GenBank/DDBJ databases">
        <title>Genome sequencing and annotation of Brassica cretica.</title>
        <authorList>
            <person name="Studholme D.J."/>
            <person name="Sarris P.F."/>
        </authorList>
    </citation>
    <scope>NUCLEOTIDE SEQUENCE</scope>
    <source>
        <strain evidence="1">PFS-001/15</strain>
        <tissue evidence="1">Leaf</tissue>
    </source>
</reference>
<evidence type="ECO:0000313" key="1">
    <source>
        <dbReference type="EMBL" id="KAF2543996.1"/>
    </source>
</evidence>
<evidence type="ECO:0000313" key="2">
    <source>
        <dbReference type="Proteomes" id="UP000712281"/>
    </source>
</evidence>
<dbReference type="AlphaFoldDB" id="A0A8S9GI85"/>